<feature type="domain" description="DUF6879" evidence="1">
    <location>
        <begin position="2"/>
        <end position="163"/>
    </location>
</feature>
<dbReference type="Proteomes" id="UP001139157">
    <property type="component" value="Unassembled WGS sequence"/>
</dbReference>
<dbReference type="InterPro" id="IPR049244">
    <property type="entry name" value="DUF6879"/>
</dbReference>
<comment type="caution">
    <text evidence="2">The sequence shown here is derived from an EMBL/GenBank/DDBJ whole genome shotgun (WGS) entry which is preliminary data.</text>
</comment>
<dbReference type="AlphaFoldDB" id="A0A9X2IZJ5"/>
<organism evidence="2 3">
    <name type="scientific">Nocardia pulmonis</name>
    <dbReference type="NCBI Taxonomy" id="2951408"/>
    <lineage>
        <taxon>Bacteria</taxon>
        <taxon>Bacillati</taxon>
        <taxon>Actinomycetota</taxon>
        <taxon>Actinomycetes</taxon>
        <taxon>Mycobacteriales</taxon>
        <taxon>Nocardiaceae</taxon>
        <taxon>Nocardia</taxon>
    </lineage>
</organism>
<keyword evidence="3" id="KW-1185">Reference proteome</keyword>
<dbReference type="EMBL" id="JAMRXG010000019">
    <property type="protein sequence ID" value="MCM6778132.1"/>
    <property type="molecule type" value="Genomic_DNA"/>
</dbReference>
<protein>
    <recommendedName>
        <fullName evidence="1">DUF6879 domain-containing protein</fullName>
    </recommendedName>
</protein>
<gene>
    <name evidence="2" type="ORF">NDR86_32065</name>
</gene>
<reference evidence="2" key="1">
    <citation type="submission" date="2022-06" db="EMBL/GenBank/DDBJ databases">
        <title>Novel species in genus nocardia.</title>
        <authorList>
            <person name="Li F."/>
        </authorList>
    </citation>
    <scope>NUCLEOTIDE SEQUENCE</scope>
    <source>
        <strain evidence="2">CDC141</strain>
    </source>
</reference>
<accession>A0A9X2IZJ5</accession>
<sequence>MTRLFRSDWQVAVHLELEDTYTTPEEAEPFRKFLEGEPDDYAWFSDWADLVRDLTTNGRTMRRVRVVTVPHVDYTRWSLVVAARNEAAGEDVRYIPRHTVDPALVAGDDWWIFDDDLVAFSVFTPEGAGAGLATTTDPVIAAHIRNVRDRLWPLAIPYTEYVAASVER</sequence>
<dbReference type="Pfam" id="PF21806">
    <property type="entry name" value="DUF6879"/>
    <property type="match status" value="1"/>
</dbReference>
<proteinExistence type="predicted"/>
<evidence type="ECO:0000259" key="1">
    <source>
        <dbReference type="Pfam" id="PF21806"/>
    </source>
</evidence>
<evidence type="ECO:0000313" key="2">
    <source>
        <dbReference type="EMBL" id="MCM6778132.1"/>
    </source>
</evidence>
<evidence type="ECO:0000313" key="3">
    <source>
        <dbReference type="Proteomes" id="UP001139157"/>
    </source>
</evidence>
<name>A0A9X2IZJ5_9NOCA</name>
<dbReference type="RefSeq" id="WP_251917595.1">
    <property type="nucleotide sequence ID" value="NZ_JAMRXG010000019.1"/>
</dbReference>